<feature type="region of interest" description="Disordered" evidence="3">
    <location>
        <begin position="20"/>
        <end position="62"/>
    </location>
</feature>
<feature type="domain" description="DRBM" evidence="4">
    <location>
        <begin position="187"/>
        <end position="253"/>
    </location>
</feature>
<dbReference type="Gene3D" id="3.30.160.20">
    <property type="match status" value="2"/>
</dbReference>
<comment type="caution">
    <text evidence="5">The sequence shown here is derived from an EMBL/GenBank/DDBJ whole genome shotgun (WGS) entry which is preliminary data.</text>
</comment>
<dbReference type="Pfam" id="PF00035">
    <property type="entry name" value="dsrm"/>
    <property type="match status" value="2"/>
</dbReference>
<feature type="region of interest" description="Disordered" evidence="3">
    <location>
        <begin position="165"/>
        <end position="188"/>
    </location>
</feature>
<dbReference type="SMART" id="SM00358">
    <property type="entry name" value="DSRM"/>
    <property type="match status" value="2"/>
</dbReference>
<dbReference type="PANTHER" id="PTHR46205">
    <property type="entry name" value="LOQUACIOUS, ISOFORM B"/>
    <property type="match status" value="1"/>
</dbReference>
<evidence type="ECO:0000313" key="5">
    <source>
        <dbReference type="EMBL" id="KAK3096728.1"/>
    </source>
</evidence>
<evidence type="ECO:0000256" key="2">
    <source>
        <dbReference type="PROSITE-ProRule" id="PRU00266"/>
    </source>
</evidence>
<dbReference type="GO" id="GO:0005634">
    <property type="term" value="C:nucleus"/>
    <property type="evidence" value="ECO:0007669"/>
    <property type="project" value="TreeGrafter"/>
</dbReference>
<dbReference type="InterPro" id="IPR051247">
    <property type="entry name" value="RLC_Component"/>
</dbReference>
<evidence type="ECO:0000313" key="6">
    <source>
        <dbReference type="Proteomes" id="UP001186944"/>
    </source>
</evidence>
<dbReference type="AlphaFoldDB" id="A0AA88Y2D4"/>
<feature type="domain" description="DRBM" evidence="4">
    <location>
        <begin position="62"/>
        <end position="146"/>
    </location>
</feature>
<dbReference type="GO" id="GO:0070578">
    <property type="term" value="C:RISC-loading complex"/>
    <property type="evidence" value="ECO:0007669"/>
    <property type="project" value="TreeGrafter"/>
</dbReference>
<protein>
    <recommendedName>
        <fullName evidence="4">DRBM domain-containing protein</fullName>
    </recommendedName>
</protein>
<keyword evidence="1 2" id="KW-0694">RNA-binding</keyword>
<evidence type="ECO:0000256" key="3">
    <source>
        <dbReference type="SAM" id="MobiDB-lite"/>
    </source>
</evidence>
<evidence type="ECO:0000256" key="1">
    <source>
        <dbReference type="ARBA" id="ARBA00022884"/>
    </source>
</evidence>
<dbReference type="Proteomes" id="UP001186944">
    <property type="component" value="Unassembled WGS sequence"/>
</dbReference>
<gene>
    <name evidence="5" type="ORF">FSP39_002744</name>
</gene>
<dbReference type="InterPro" id="IPR014720">
    <property type="entry name" value="dsRBD_dom"/>
</dbReference>
<name>A0AA88Y2D4_PINIB</name>
<reference evidence="5" key="1">
    <citation type="submission" date="2019-08" db="EMBL/GenBank/DDBJ databases">
        <title>The improved chromosome-level genome for the pearl oyster Pinctada fucata martensii using PacBio sequencing and Hi-C.</title>
        <authorList>
            <person name="Zheng Z."/>
        </authorList>
    </citation>
    <scope>NUCLEOTIDE SEQUENCE</scope>
    <source>
        <strain evidence="5">ZZ-2019</strain>
        <tissue evidence="5">Adductor muscle</tissue>
    </source>
</reference>
<feature type="compositionally biased region" description="Low complexity" evidence="3">
    <location>
        <begin position="35"/>
        <end position="52"/>
    </location>
</feature>
<organism evidence="5 6">
    <name type="scientific">Pinctada imbricata</name>
    <name type="common">Atlantic pearl-oyster</name>
    <name type="synonym">Pinctada martensii</name>
    <dbReference type="NCBI Taxonomy" id="66713"/>
    <lineage>
        <taxon>Eukaryota</taxon>
        <taxon>Metazoa</taxon>
        <taxon>Spiralia</taxon>
        <taxon>Lophotrochozoa</taxon>
        <taxon>Mollusca</taxon>
        <taxon>Bivalvia</taxon>
        <taxon>Autobranchia</taxon>
        <taxon>Pteriomorphia</taxon>
        <taxon>Pterioida</taxon>
        <taxon>Pterioidea</taxon>
        <taxon>Pteriidae</taxon>
        <taxon>Pinctada</taxon>
    </lineage>
</organism>
<dbReference type="EMBL" id="VSWD01000007">
    <property type="protein sequence ID" value="KAK3096728.1"/>
    <property type="molecule type" value="Genomic_DNA"/>
</dbReference>
<dbReference type="GO" id="GO:0035197">
    <property type="term" value="F:siRNA binding"/>
    <property type="evidence" value="ECO:0007669"/>
    <property type="project" value="TreeGrafter"/>
</dbReference>
<dbReference type="GO" id="GO:0003725">
    <property type="term" value="F:double-stranded RNA binding"/>
    <property type="evidence" value="ECO:0007669"/>
    <property type="project" value="TreeGrafter"/>
</dbReference>
<dbReference type="GO" id="GO:0070920">
    <property type="term" value="P:regulation of regulatory ncRNA processing"/>
    <property type="evidence" value="ECO:0007669"/>
    <property type="project" value="TreeGrafter"/>
</dbReference>
<feature type="compositionally biased region" description="Polar residues" evidence="3">
    <location>
        <begin position="173"/>
        <end position="188"/>
    </location>
</feature>
<dbReference type="GO" id="GO:0016442">
    <property type="term" value="C:RISC complex"/>
    <property type="evidence" value="ECO:0007669"/>
    <property type="project" value="TreeGrafter"/>
</dbReference>
<dbReference type="PROSITE" id="PS50137">
    <property type="entry name" value="DS_RBD"/>
    <property type="match status" value="2"/>
</dbReference>
<dbReference type="GO" id="GO:0005737">
    <property type="term" value="C:cytoplasm"/>
    <property type="evidence" value="ECO:0007669"/>
    <property type="project" value="TreeGrafter"/>
</dbReference>
<keyword evidence="6" id="KW-1185">Reference proteome</keyword>
<accession>A0AA88Y2D4</accession>
<dbReference type="GO" id="GO:0030422">
    <property type="term" value="P:siRNA processing"/>
    <property type="evidence" value="ECO:0007669"/>
    <property type="project" value="TreeGrafter"/>
</dbReference>
<evidence type="ECO:0000259" key="4">
    <source>
        <dbReference type="PROSITE" id="PS50137"/>
    </source>
</evidence>
<proteinExistence type="predicted"/>
<dbReference type="SUPFAM" id="SSF54768">
    <property type="entry name" value="dsRNA-binding domain-like"/>
    <property type="match status" value="2"/>
</dbReference>
<sequence length="260" mass="28778">MAGEQQGMWFDQQQNQGQEMYKQYVQYPTAHMPSQKATTPQDTTTQDQNATQPPQPKLSNKNPVMQLHELRKGLVFDITKNEIEEEVMQVDSQENEEKPKPKKKVNKQLTFTATVTIDGDTFTGTAKSMKLAKQEAAKYLLLKKFNILYVPGYDNLPEDASKVFGTQKRKSTEQQAPGSSKKQKNQAPKNALMALNEHKTGLSYNVTSQTGPVHAPTFVIAVEIDGQTFQGQGTSKKAARTDAAQNACRALNIPFVGGAA</sequence>
<dbReference type="PANTHER" id="PTHR46205:SF5">
    <property type="entry name" value="BLANKS-RELATED"/>
    <property type="match status" value="1"/>
</dbReference>